<dbReference type="Proteomes" id="UP000515960">
    <property type="component" value="Chromosome"/>
</dbReference>
<feature type="chain" id="PRO_5028936607" evidence="3">
    <location>
        <begin position="25"/>
        <end position="1696"/>
    </location>
</feature>
<evidence type="ECO:0000256" key="3">
    <source>
        <dbReference type="SAM" id="SignalP"/>
    </source>
</evidence>
<feature type="domain" description="SLH" evidence="4">
    <location>
        <begin position="1572"/>
        <end position="1635"/>
    </location>
</feature>
<comment type="subcellular location">
    <subcellularLocation>
        <location evidence="1">Cell envelope</location>
    </subcellularLocation>
</comment>
<dbReference type="NCBIfam" id="TIGR02543">
    <property type="entry name" value="List_Bact_rpt"/>
    <property type="match status" value="1"/>
</dbReference>
<sequence>MKKRTCALFLALCLLCSFIVPASAEETGPVSEEAVYLGVESYGTVTSADKATFDHNFSVNGETKTYKVANDGSTYAIENTLQEGYIYDITVEDGKVTAATMLDKDSANVVMGTVNAVDESSITVGETALTMDGSTKTWKITSQAGGSEVAPDTVAVGDSVKVVKDGDVAKSIYITFVAEDYTAPVSGEPGVKTLKNFLATAMEPVGTALYVYGGTWDWQDVNSSNQAMTIGLSQSWVDFFQSQDANYSYKNNADHAHSYYPHEAWNQYYYAGIDCSGYVGWAVYNVMNTESATVSESDGYVQGATGMAGAFKDKGWGTMDMGKVLLNPDGTEWKDDDGDGRRVFDDSEFKVGDIFSMNGHVWICLGTCDDGSIVFLHSTPSDSKAGKSGGGVQISAIGPNENCEAYQLASFYMKAFYPKWSERYDAVLKSFDGYTRVYYNTAGKFSWDLENVLSDPEGYADMTPAEILEDLFGSAMPTTEEAVYLGVESYGTVTSADKATFDHNFSVNGETKTYKVANDGSTYAIENTLQEGYIYDITVEDGKVTAATMLDRGNDSVVMGTVNAVDGSSITVGETVLTTNGSTKTWKITSQAGGSEVAPDTVAVGDSVKVVKDGGAAKSIYITFVAEDYTAPVRGVPGRKTLKNFLATAMEPVGTALYVYGGTWDWQDDTSSNQAMTIGLPQSWVDFFQSQDANYSYKNSADHAHSYYPHEAWNQYYYAGPDCSGYVGWAVYNLMHTESSVKGESDGYVMSSTKMAKTFDETYHYGTWERSTADGFKVGDIFSMSGHVWICLGVCDDGSIVFLHSTPSDSKAGESGGGVQISALNPSDTGKNCEAYELASYYMTTYYPEWSERYDAILRDYSNYTAIASSASAGKFSWDLENVLSDPEGYADMTPAEILEDIFGGTESTTEEAVYLGVKGYGTVTKTDKATFDHNFSVNGETKTYKVANDGSTYAIENTLQEGYIYDITVEDGKVTAATMLDKDSANVVMGTVNTVDESSITVGETVLTTNGSTKTWKITSQAGGSEVAPDTVAVGDSVKVVKDGDVAKSIYITFVAEDYTAPVRGVPGRKTLKNFLATAMEPVGTALYVYGGTWDWQDVNSSNQAMTIGLSQSWVDFFQAQDANYSFKNSADHAHSYYPHEAWNQYYYAGIDCSGYVGWAVYNVMNTESATVSESDGYVQGATGMAGAFKDKGWGTMDMGKVLLNPDGSEWKDDDGDGRRVFDDSEFKVGDIFSMNGHVWICLGTCDDGSIVFLHSTPSDSKAGESGGGVQISAIGPNENCEAYQLASFYMKAFYPKWSERYDAVLKSFNGYTRVYYNTAGKFSWDLTGAGLTDPEGYASKKPAEILKDLFGGNAVRFESNGGSAVETQSVTGGATAAKPANPTRSNYRFDGWYADSTLKTPYDFTKPVTENITLYAKWTYISSGGGGGGSTAATTYTVTASAGNGGTISPSGKVSVNRGNSKTFTITANEGYRIADVLVNGKSVGAVGSYTIKNITANQTITASFAKQDGSVPFTDVPENAWYLDGVEYAYENGLLKGTTDTTFSPNATLTRGMLVTVLYRMAGSPAVTGQCPFTDVAKGSYCEDAVTWAVANGVVNGFTATTFAPNQNVTREQMAAILYRYADLKGYDVSATADLSAFTDAGSIAAYAVPAVKWANAAGLVQGTTATTINPKGNATRAQVSMILMRFAENVAK</sequence>
<feature type="domain" description="SLH" evidence="4">
    <location>
        <begin position="1512"/>
        <end position="1571"/>
    </location>
</feature>
<dbReference type="RefSeq" id="WP_187332185.1">
    <property type="nucleotide sequence ID" value="NZ_CP060490.1"/>
</dbReference>
<reference evidence="5 6" key="1">
    <citation type="submission" date="2020-08" db="EMBL/GenBank/DDBJ databases">
        <authorList>
            <person name="Liu C."/>
            <person name="Sun Q."/>
        </authorList>
    </citation>
    <scope>NUCLEOTIDE SEQUENCE [LARGE SCALE GENOMIC DNA]</scope>
    <source>
        <strain evidence="5 6">NSJ-62</strain>
    </source>
</reference>
<dbReference type="Pfam" id="PF18914">
    <property type="entry name" value="DUF5666"/>
    <property type="match status" value="2"/>
</dbReference>
<dbReference type="Pfam" id="PF00395">
    <property type="entry name" value="SLH"/>
    <property type="match status" value="3"/>
</dbReference>
<feature type="domain" description="SLH" evidence="4">
    <location>
        <begin position="1638"/>
        <end position="1696"/>
    </location>
</feature>
<dbReference type="EMBL" id="CP060490">
    <property type="protein sequence ID" value="QNL43594.1"/>
    <property type="molecule type" value="Genomic_DNA"/>
</dbReference>
<evidence type="ECO:0000259" key="4">
    <source>
        <dbReference type="PROSITE" id="PS51272"/>
    </source>
</evidence>
<gene>
    <name evidence="5" type="ORF">H8790_08890</name>
</gene>
<dbReference type="InterPro" id="IPR043724">
    <property type="entry name" value="DUF5666"/>
</dbReference>
<evidence type="ECO:0000313" key="5">
    <source>
        <dbReference type="EMBL" id="QNL43594.1"/>
    </source>
</evidence>
<keyword evidence="3" id="KW-0732">Signal</keyword>
<feature type="signal peptide" evidence="3">
    <location>
        <begin position="1"/>
        <end position="24"/>
    </location>
</feature>
<dbReference type="Gene3D" id="2.60.40.4270">
    <property type="entry name" value="Listeria-Bacteroides repeat domain"/>
    <property type="match status" value="1"/>
</dbReference>
<dbReference type="InterPro" id="IPR013378">
    <property type="entry name" value="InlB-like_B-rpt"/>
</dbReference>
<dbReference type="InterPro" id="IPR042229">
    <property type="entry name" value="Listeria/Bacterioides_rpt_sf"/>
</dbReference>
<accession>A0A7G9B213</accession>
<keyword evidence="6" id="KW-1185">Reference proteome</keyword>
<name>A0A7G9B213_9FIRM</name>
<protein>
    <submittedName>
        <fullName evidence="5">S-layer homology domain-containing protein</fullName>
    </submittedName>
</protein>
<evidence type="ECO:0000256" key="2">
    <source>
        <dbReference type="ARBA" id="ARBA00022737"/>
    </source>
</evidence>
<dbReference type="PROSITE" id="PS51272">
    <property type="entry name" value="SLH"/>
    <property type="match status" value="3"/>
</dbReference>
<evidence type="ECO:0000256" key="1">
    <source>
        <dbReference type="ARBA" id="ARBA00004196"/>
    </source>
</evidence>
<dbReference type="Pfam" id="PF09479">
    <property type="entry name" value="Flg_new"/>
    <property type="match status" value="1"/>
</dbReference>
<proteinExistence type="predicted"/>
<dbReference type="GO" id="GO:0030313">
    <property type="term" value="C:cell envelope"/>
    <property type="evidence" value="ECO:0007669"/>
    <property type="project" value="UniProtKB-SubCell"/>
</dbReference>
<evidence type="ECO:0000313" key="6">
    <source>
        <dbReference type="Proteomes" id="UP000515960"/>
    </source>
</evidence>
<dbReference type="KEGG" id="ohi:H8790_08890"/>
<dbReference type="InterPro" id="IPR001119">
    <property type="entry name" value="SLH_dom"/>
</dbReference>
<organism evidence="5 6">
    <name type="scientific">Oscillibacter hominis</name>
    <dbReference type="NCBI Taxonomy" id="2763056"/>
    <lineage>
        <taxon>Bacteria</taxon>
        <taxon>Bacillati</taxon>
        <taxon>Bacillota</taxon>
        <taxon>Clostridia</taxon>
        <taxon>Eubacteriales</taxon>
        <taxon>Oscillospiraceae</taxon>
        <taxon>Oscillibacter</taxon>
    </lineage>
</organism>
<keyword evidence="2" id="KW-0677">Repeat</keyword>